<proteinExistence type="predicted"/>
<evidence type="ECO:0000256" key="2">
    <source>
        <dbReference type="SAM" id="MobiDB-lite"/>
    </source>
</evidence>
<dbReference type="InterPro" id="IPR006680">
    <property type="entry name" value="Amidohydro-rel"/>
</dbReference>
<evidence type="ECO:0000259" key="3">
    <source>
        <dbReference type="Pfam" id="PF04909"/>
    </source>
</evidence>
<keyword evidence="5" id="KW-1185">Reference proteome</keyword>
<dbReference type="Pfam" id="PF04909">
    <property type="entry name" value="Amidohydro_2"/>
    <property type="match status" value="1"/>
</dbReference>
<dbReference type="SUPFAM" id="SSF51556">
    <property type="entry name" value="Metallo-dependent hydrolases"/>
    <property type="match status" value="1"/>
</dbReference>
<dbReference type="PANTHER" id="PTHR21240">
    <property type="entry name" value="2-AMINO-3-CARBOXYLMUCONATE-6-SEMIALDEHYDE DECARBOXYLASE"/>
    <property type="match status" value="1"/>
</dbReference>
<gene>
    <name evidence="4" type="ORF">MU0083_003178</name>
</gene>
<dbReference type="PANTHER" id="PTHR21240:SF28">
    <property type="entry name" value="ISO-OROTATE DECARBOXYLASE (EUROFUNG)"/>
    <property type="match status" value="1"/>
</dbReference>
<dbReference type="InterPro" id="IPR032465">
    <property type="entry name" value="ACMSD"/>
</dbReference>
<reference evidence="4 5" key="1">
    <citation type="submission" date="2023-08" db="EMBL/GenBank/DDBJ databases">
        <authorList>
            <person name="Folkvardsen B D."/>
            <person name="Norman A."/>
        </authorList>
    </citation>
    <scope>NUCLEOTIDE SEQUENCE [LARGE SCALE GENOMIC DNA]</scope>
    <source>
        <strain evidence="4 5">Mu0083</strain>
    </source>
</reference>
<dbReference type="InterPro" id="IPR032466">
    <property type="entry name" value="Metal_Hydrolase"/>
</dbReference>
<evidence type="ECO:0000313" key="4">
    <source>
        <dbReference type="EMBL" id="CAJ1503410.1"/>
    </source>
</evidence>
<sequence length="390" mass="43284">MSSTSTQGTAFYPAGGYGAPKDRRGQARRDVGLPAGTEVFSADNHISIADDIFFQKFPEDLRDKAPRIWYEDGAYMVGRKGQTFLPGDFSAVLMQYDDLAGAASNNIEARIRELAEDGVDKELAFPNAVLALFHFPDKELRERVFRIYNEHMAELQERSRGHFYGVGLINWWDPAGARRTLEEVKSLGLKTFLLPLNPGKDDDGGIIDYSGAAMRPVWDEIEAAGLPVTHHIGETPPKTPCEINSVVVGMMINVDSFREMFSKYIFGGILDHNPGLRVGWFEGGIAWVPSALQDAEHLLASYQHMFNHQLAHPIRHYWQTNMSASFMVDPLGLKLIDEIGVDKVMWSSDYPHNESTFGYSEKSLASVVEALGPQDAAKVVSGNIKAFLGV</sequence>
<keyword evidence="1" id="KW-0456">Lyase</keyword>
<evidence type="ECO:0000313" key="5">
    <source>
        <dbReference type="Proteomes" id="UP001190336"/>
    </source>
</evidence>
<dbReference type="EMBL" id="OY726394">
    <property type="protein sequence ID" value="CAJ1503410.1"/>
    <property type="molecule type" value="Genomic_DNA"/>
</dbReference>
<dbReference type="RefSeq" id="WP_308473885.1">
    <property type="nucleotide sequence ID" value="NZ_OY726394.1"/>
</dbReference>
<protein>
    <submittedName>
        <fullName evidence="4">Amidohydrolase family protein</fullName>
    </submittedName>
</protein>
<name>A0ABM9LRD3_9MYCO</name>
<dbReference type="Proteomes" id="UP001190336">
    <property type="component" value="Chromosome"/>
</dbReference>
<feature type="region of interest" description="Disordered" evidence="2">
    <location>
        <begin position="1"/>
        <end position="27"/>
    </location>
</feature>
<dbReference type="Gene3D" id="3.20.20.140">
    <property type="entry name" value="Metal-dependent hydrolases"/>
    <property type="match status" value="1"/>
</dbReference>
<feature type="domain" description="Amidohydrolase-related" evidence="3">
    <location>
        <begin position="110"/>
        <end position="389"/>
    </location>
</feature>
<organism evidence="4 5">
    <name type="scientific">[Mycobacterium] kokjensenii</name>
    <dbReference type="NCBI Taxonomy" id="3064287"/>
    <lineage>
        <taxon>Bacteria</taxon>
        <taxon>Bacillati</taxon>
        <taxon>Actinomycetota</taxon>
        <taxon>Actinomycetes</taxon>
        <taxon>Mycobacteriales</taxon>
        <taxon>Mycobacteriaceae</taxon>
        <taxon>Mycolicibacter</taxon>
    </lineage>
</organism>
<accession>A0ABM9LRD3</accession>
<evidence type="ECO:0000256" key="1">
    <source>
        <dbReference type="ARBA" id="ARBA00023239"/>
    </source>
</evidence>